<reference evidence="2 3" key="1">
    <citation type="submission" date="2019-06" db="EMBL/GenBank/DDBJ databases">
        <title>A chromosomal-level reference genome of Carpinus fangiana (Coryloideae, Betulaceae).</title>
        <authorList>
            <person name="Yang X."/>
            <person name="Wang Z."/>
            <person name="Zhang L."/>
            <person name="Hao G."/>
            <person name="Liu J."/>
            <person name="Yang Y."/>
        </authorList>
    </citation>
    <scope>NUCLEOTIDE SEQUENCE [LARGE SCALE GENOMIC DNA]</scope>
    <source>
        <strain evidence="2">Cfa_2016G</strain>
        <tissue evidence="2">Leaf</tissue>
    </source>
</reference>
<comment type="caution">
    <text evidence="2">The sequence shown here is derived from an EMBL/GenBank/DDBJ whole genome shotgun (WGS) entry which is preliminary data.</text>
</comment>
<evidence type="ECO:0000313" key="3">
    <source>
        <dbReference type="Proteomes" id="UP000327013"/>
    </source>
</evidence>
<dbReference type="EMBL" id="VIBQ01000070">
    <property type="protein sequence ID" value="KAB8596075.1"/>
    <property type="molecule type" value="Genomic_DNA"/>
</dbReference>
<evidence type="ECO:0000313" key="2">
    <source>
        <dbReference type="EMBL" id="KAB8596075.1"/>
    </source>
</evidence>
<dbReference type="AlphaFoldDB" id="A0A5N6L2A1"/>
<accession>A0A5N6L2A1</accession>
<proteinExistence type="predicted"/>
<protein>
    <submittedName>
        <fullName evidence="2">Uncharacterized protein</fullName>
    </submittedName>
</protein>
<feature type="compositionally biased region" description="Basic and acidic residues" evidence="1">
    <location>
        <begin position="170"/>
        <end position="179"/>
    </location>
</feature>
<feature type="region of interest" description="Disordered" evidence="1">
    <location>
        <begin position="112"/>
        <end position="137"/>
    </location>
</feature>
<dbReference type="Proteomes" id="UP000327013">
    <property type="component" value="Unassembled WGS sequence"/>
</dbReference>
<gene>
    <name evidence="2" type="ORF">FH972_025785</name>
</gene>
<sequence length="491" mass="54203">MSQHTTQSTVTNFIRRNEDNDAFKGNPSGSQWGWAQLRWLGVRRIAGLPPGSLVTLVPSGETPLRDNIQHHLCRSWSNIKQDIEFALDVHSYYLALYNVVLPQPLKPAYVPSSPLAPRSQRKDGQTTDAALGSSPGGIHAVDYAQQELETTKRFRSSSDEACRTPRRARHNLESVDKDVSVSLSSPASRPPCKASPQVLTPQLRTRESVGDSDAASPISENAAKRELLNTPVGKEASQYVNSESGDNRQASAFATPSTTTDSTYLPSSSLRLSDSSPVMAYSKPKEFMVEVMMTSFLAQLNIILQRRISDRFSVVSRESGQFLVDGGHMNTAPDITWRLVSGDIDIDVLFEIKRENVETEFSQGQEACHLLRALSHQKFARGKRREKYQVMNLSAALQSAQLTSLQDYLITCKGTHVSLLRGTASNTFLERLKDTTSPAADDPFVIEQEVAFDLTSDGSALLCAQIVLGVMVANMNLYHRSQELARKICSL</sequence>
<feature type="compositionally biased region" description="Polar residues" evidence="1">
    <location>
        <begin position="238"/>
        <end position="264"/>
    </location>
</feature>
<organism evidence="2 3">
    <name type="scientific">Carpinus fangiana</name>
    <dbReference type="NCBI Taxonomy" id="176857"/>
    <lineage>
        <taxon>Eukaryota</taxon>
        <taxon>Viridiplantae</taxon>
        <taxon>Streptophyta</taxon>
        <taxon>Embryophyta</taxon>
        <taxon>Tracheophyta</taxon>
        <taxon>Spermatophyta</taxon>
        <taxon>Magnoliopsida</taxon>
        <taxon>eudicotyledons</taxon>
        <taxon>Gunneridae</taxon>
        <taxon>Pentapetalae</taxon>
        <taxon>rosids</taxon>
        <taxon>fabids</taxon>
        <taxon>Fagales</taxon>
        <taxon>Betulaceae</taxon>
        <taxon>Carpinus</taxon>
    </lineage>
</organism>
<feature type="region of interest" description="Disordered" evidence="1">
    <location>
        <begin position="1"/>
        <end position="27"/>
    </location>
</feature>
<keyword evidence="3" id="KW-1185">Reference proteome</keyword>
<feature type="compositionally biased region" description="Polar residues" evidence="1">
    <location>
        <begin position="1"/>
        <end position="14"/>
    </location>
</feature>
<evidence type="ECO:0000256" key="1">
    <source>
        <dbReference type="SAM" id="MobiDB-lite"/>
    </source>
</evidence>
<feature type="compositionally biased region" description="Basic and acidic residues" evidence="1">
    <location>
        <begin position="149"/>
        <end position="163"/>
    </location>
</feature>
<name>A0A5N6L2A1_9ROSI</name>
<feature type="region of interest" description="Disordered" evidence="1">
    <location>
        <begin position="149"/>
        <end position="271"/>
    </location>
</feature>